<evidence type="ECO:0000256" key="2">
    <source>
        <dbReference type="ARBA" id="ARBA00023315"/>
    </source>
</evidence>
<dbReference type="AlphaFoldDB" id="A0A6J4PTG4"/>
<gene>
    <name evidence="4" type="ORF">AVDCRST_MAG80-83</name>
</gene>
<dbReference type="PANTHER" id="PTHR43877">
    <property type="entry name" value="AMINOALKYLPHOSPHONATE N-ACETYLTRANSFERASE-RELATED-RELATED"/>
    <property type="match status" value="1"/>
</dbReference>
<dbReference type="Pfam" id="PF00583">
    <property type="entry name" value="Acetyltransf_1"/>
    <property type="match status" value="1"/>
</dbReference>
<accession>A0A6J4PTG4</accession>
<keyword evidence="1 4" id="KW-0808">Transferase</keyword>
<dbReference type="GO" id="GO:0016747">
    <property type="term" value="F:acyltransferase activity, transferring groups other than amino-acyl groups"/>
    <property type="evidence" value="ECO:0007669"/>
    <property type="project" value="InterPro"/>
</dbReference>
<protein>
    <submittedName>
        <fullName evidence="4">Histone acetyltransferase HPA2 and related acetyltransferases</fullName>
    </submittedName>
</protein>
<organism evidence="4">
    <name type="scientific">uncultured Rubrobacteraceae bacterium</name>
    <dbReference type="NCBI Taxonomy" id="349277"/>
    <lineage>
        <taxon>Bacteria</taxon>
        <taxon>Bacillati</taxon>
        <taxon>Actinomycetota</taxon>
        <taxon>Rubrobacteria</taxon>
        <taxon>Rubrobacterales</taxon>
        <taxon>Rubrobacteraceae</taxon>
        <taxon>environmental samples</taxon>
    </lineage>
</organism>
<name>A0A6J4PTG4_9ACTN</name>
<proteinExistence type="predicted"/>
<dbReference type="Gene3D" id="3.40.630.30">
    <property type="match status" value="1"/>
</dbReference>
<dbReference type="InterPro" id="IPR050832">
    <property type="entry name" value="Bact_Acetyltransf"/>
</dbReference>
<dbReference type="PROSITE" id="PS51186">
    <property type="entry name" value="GNAT"/>
    <property type="match status" value="1"/>
</dbReference>
<evidence type="ECO:0000313" key="4">
    <source>
        <dbReference type="EMBL" id="CAA9423365.1"/>
    </source>
</evidence>
<sequence>MPSNVEPGPRIEARPVAPDELAEPLSLLEEFLRKGEPVPPLLAGRVARAVETGDIEVLAARTEPNVRPVGVAVLAFRPSVSAGALFASIEDLYVSPAARGRGAGRALLEAVEERCRARGASYVEVQTDEEAAPFYEASGYEPEPGVRVLSRSHYL</sequence>
<feature type="domain" description="N-acetyltransferase" evidence="3">
    <location>
        <begin position="11"/>
        <end position="155"/>
    </location>
</feature>
<dbReference type="SUPFAM" id="SSF55729">
    <property type="entry name" value="Acyl-CoA N-acyltransferases (Nat)"/>
    <property type="match status" value="1"/>
</dbReference>
<dbReference type="InterPro" id="IPR016181">
    <property type="entry name" value="Acyl_CoA_acyltransferase"/>
</dbReference>
<dbReference type="EMBL" id="CADCVC010000010">
    <property type="protein sequence ID" value="CAA9423365.1"/>
    <property type="molecule type" value="Genomic_DNA"/>
</dbReference>
<dbReference type="InterPro" id="IPR000182">
    <property type="entry name" value="GNAT_dom"/>
</dbReference>
<evidence type="ECO:0000259" key="3">
    <source>
        <dbReference type="PROSITE" id="PS51186"/>
    </source>
</evidence>
<keyword evidence="2" id="KW-0012">Acyltransferase</keyword>
<reference evidence="4" key="1">
    <citation type="submission" date="2020-02" db="EMBL/GenBank/DDBJ databases">
        <authorList>
            <person name="Meier V. D."/>
        </authorList>
    </citation>
    <scope>NUCLEOTIDE SEQUENCE</scope>
    <source>
        <strain evidence="4">AVDCRST_MAG80</strain>
    </source>
</reference>
<evidence type="ECO:0000256" key="1">
    <source>
        <dbReference type="ARBA" id="ARBA00022679"/>
    </source>
</evidence>